<reference evidence="3" key="1">
    <citation type="submission" date="2023-07" db="EMBL/GenBank/DDBJ databases">
        <authorList>
            <consortium name="AG Swart"/>
            <person name="Singh M."/>
            <person name="Singh A."/>
            <person name="Seah K."/>
            <person name="Emmerich C."/>
        </authorList>
    </citation>
    <scope>NUCLEOTIDE SEQUENCE</scope>
    <source>
        <strain evidence="3">DP1</strain>
    </source>
</reference>
<feature type="region of interest" description="Disordered" evidence="2">
    <location>
        <begin position="633"/>
        <end position="720"/>
    </location>
</feature>
<dbReference type="AlphaFoldDB" id="A0AAD1XWJ3"/>
<feature type="region of interest" description="Disordered" evidence="2">
    <location>
        <begin position="302"/>
        <end position="508"/>
    </location>
</feature>
<feature type="compositionally biased region" description="Polar residues" evidence="2">
    <location>
        <begin position="106"/>
        <end position="118"/>
    </location>
</feature>
<feature type="compositionally biased region" description="Basic and acidic residues" evidence="2">
    <location>
        <begin position="494"/>
        <end position="508"/>
    </location>
</feature>
<keyword evidence="4" id="KW-1185">Reference proteome</keyword>
<organism evidence="3 4">
    <name type="scientific">Euplotes crassus</name>
    <dbReference type="NCBI Taxonomy" id="5936"/>
    <lineage>
        <taxon>Eukaryota</taxon>
        <taxon>Sar</taxon>
        <taxon>Alveolata</taxon>
        <taxon>Ciliophora</taxon>
        <taxon>Intramacronucleata</taxon>
        <taxon>Spirotrichea</taxon>
        <taxon>Hypotrichia</taxon>
        <taxon>Euplotida</taxon>
        <taxon>Euplotidae</taxon>
        <taxon>Moneuplotes</taxon>
    </lineage>
</organism>
<sequence length="1016" mass="115926">MEIESAFQQNQLQMLTLNDNFIKLKTVLGDDCDFESIEVDSIFEFTTSVLEDINNKMLIHRSKTQRLHKEILGSDNREEIDEIANDDMTASLKNSSPDKIDDTKNNYDTSDFKSNNATTENEGTYEIINTNKFEQEIESNQFKSLKNSNIGSKSENSLTKQKDYKSLPSKSVKEPNELKECENGKEVRTSEEDIHSAKKEQTEETKEEKKEKLAYKTKEERNKKLKESRGKRNKDSASSEEISHKRKSNAKISGANHSSVSRSSNVPRKEETKKHKGKTPSFGNSNAPLFLNNFQVDGEVDIPPETIIHSARGEGTQLDKRNTPENPSEDLTDKFKAPILSHREMKKSGSKKPVRPVHRQRNLTNKTSPHQKKSPRNTGSSTPKSGKFVKKRPKDHSVGSDISKTTRDKVKKPNRRQQSVANKNAARSPNIKNKSKTSRISYKEATPFEYSKDIPSSKKVNKRTPSRSSREISPHMRFMSPTQSSRHKRSNQKKLQDKNKPKKYYTVEDLSKGVKDTKNELSKKFELDKIDQEKEVASYVENATEDPNTIQTVRHHLEEQYAPGIDFKSNKTHSIKGSFKSAQNQDDSHERSLRGNINTPVFQDPASKLSTIEKCENVDQMNDSELKRELDDNMELNISGASSSKKKTIPKSKIENKSKNKEANVNPKKINRINKEIEIKKSKEIKAQKSPIKSSRQMLTPESQKSQEESPLKEESSKGHHEIVSLLSNPNILFNDASSIKYSIDNQNMSNFSLPSLAGEGGKARFDSLDGICYDLICAFVGDKFPTFIFVNKKVCTTFLDFQLEINDEVLNALNERVEMSASYSLQSLSNAEVTSPRETMKKLKKKKAIFSLTDTCHEKFCESIQTDITPLMESLSNYSLKKKDIVIMKLYFSFMAKKYSGRHDNLFMRQTHRFLYENKDDIEDALDPILHFKFTNDVITQVKSLLGEFLNESFVDSEISELSLFDSFTAIIIEALQYCDLIPAIDESEEIRETKQQIELIQNMKKHLSKLKGII</sequence>
<gene>
    <name evidence="3" type="ORF">ECRASSUSDP1_LOCUS21740</name>
</gene>
<feature type="region of interest" description="Disordered" evidence="2">
    <location>
        <begin position="581"/>
        <end position="603"/>
    </location>
</feature>
<feature type="compositionally biased region" description="Basic and acidic residues" evidence="2">
    <location>
        <begin position="160"/>
        <end position="243"/>
    </location>
</feature>
<feature type="region of interest" description="Disordered" evidence="2">
    <location>
        <begin position="144"/>
        <end position="290"/>
    </location>
</feature>
<feature type="coiled-coil region" evidence="1">
    <location>
        <begin position="985"/>
        <end position="1012"/>
    </location>
</feature>
<feature type="compositionally biased region" description="Basic and acidic residues" evidence="2">
    <location>
        <begin position="331"/>
        <end position="347"/>
    </location>
</feature>
<protein>
    <submittedName>
        <fullName evidence="3">Uncharacterized protein</fullName>
    </submittedName>
</protein>
<feature type="compositionally biased region" description="Polar residues" evidence="2">
    <location>
        <begin position="416"/>
        <end position="432"/>
    </location>
</feature>
<dbReference type="EMBL" id="CAMPGE010022255">
    <property type="protein sequence ID" value="CAI2380307.1"/>
    <property type="molecule type" value="Genomic_DNA"/>
</dbReference>
<proteinExistence type="predicted"/>
<feature type="compositionally biased region" description="Polar residues" evidence="2">
    <location>
        <begin position="144"/>
        <end position="159"/>
    </location>
</feature>
<feature type="compositionally biased region" description="Basic and acidic residues" evidence="2">
    <location>
        <begin position="652"/>
        <end position="662"/>
    </location>
</feature>
<feature type="compositionally biased region" description="Basic residues" evidence="2">
    <location>
        <begin position="348"/>
        <end position="361"/>
    </location>
</feature>
<name>A0AAD1XWJ3_EUPCR</name>
<dbReference type="Proteomes" id="UP001295684">
    <property type="component" value="Unassembled WGS sequence"/>
</dbReference>
<evidence type="ECO:0000313" key="4">
    <source>
        <dbReference type="Proteomes" id="UP001295684"/>
    </source>
</evidence>
<evidence type="ECO:0000256" key="1">
    <source>
        <dbReference type="SAM" id="Coils"/>
    </source>
</evidence>
<accession>A0AAD1XWJ3</accession>
<feature type="compositionally biased region" description="Polar residues" evidence="2">
    <location>
        <begin position="281"/>
        <end position="290"/>
    </location>
</feature>
<evidence type="ECO:0000313" key="3">
    <source>
        <dbReference type="EMBL" id="CAI2380307.1"/>
    </source>
</evidence>
<evidence type="ECO:0000256" key="2">
    <source>
        <dbReference type="SAM" id="MobiDB-lite"/>
    </source>
</evidence>
<feature type="compositionally biased region" description="Basic and acidic residues" evidence="2">
    <location>
        <begin position="705"/>
        <end position="720"/>
    </location>
</feature>
<feature type="compositionally biased region" description="Polar residues" evidence="2">
    <location>
        <begin position="255"/>
        <end position="266"/>
    </location>
</feature>
<feature type="compositionally biased region" description="Basic and acidic residues" evidence="2">
    <location>
        <begin position="673"/>
        <end position="687"/>
    </location>
</feature>
<keyword evidence="1" id="KW-0175">Coiled coil</keyword>
<feature type="compositionally biased region" description="Basic and acidic residues" evidence="2">
    <location>
        <begin position="96"/>
        <end position="105"/>
    </location>
</feature>
<comment type="caution">
    <text evidence="3">The sequence shown here is derived from an EMBL/GenBank/DDBJ whole genome shotgun (WGS) entry which is preliminary data.</text>
</comment>
<feature type="compositionally biased region" description="Polar residues" evidence="2">
    <location>
        <begin position="691"/>
        <end position="704"/>
    </location>
</feature>
<feature type="region of interest" description="Disordered" evidence="2">
    <location>
        <begin position="87"/>
        <end position="118"/>
    </location>
</feature>